<dbReference type="RefSeq" id="WP_345592846.1">
    <property type="nucleotide sequence ID" value="NZ_BAABJG010000036.1"/>
</dbReference>
<evidence type="ECO:0000256" key="1">
    <source>
        <dbReference type="ARBA" id="ARBA00004834"/>
    </source>
</evidence>
<reference evidence="7" key="1">
    <citation type="journal article" date="2019" name="Int. J. Syst. Evol. Microbiol.">
        <title>The Global Catalogue of Microorganisms (GCM) 10K type strain sequencing project: providing services to taxonomists for standard genome sequencing and annotation.</title>
        <authorList>
            <consortium name="The Broad Institute Genomics Platform"/>
            <consortium name="The Broad Institute Genome Sequencing Center for Infectious Disease"/>
            <person name="Wu L."/>
            <person name="Ma J."/>
        </authorList>
    </citation>
    <scope>NUCLEOTIDE SEQUENCE [LARGE SCALE GENOMIC DNA]</scope>
    <source>
        <strain evidence="7">CCUG 53270</strain>
    </source>
</reference>
<evidence type="ECO:0000256" key="2">
    <source>
        <dbReference type="ARBA" id="ARBA00009865"/>
    </source>
</evidence>
<dbReference type="InterPro" id="IPR023296">
    <property type="entry name" value="Glyco_hydro_beta-prop_sf"/>
</dbReference>
<comment type="caution">
    <text evidence="6">The sequence shown here is derived from an EMBL/GenBank/DDBJ whole genome shotgun (WGS) entry which is preliminary data.</text>
</comment>
<dbReference type="GO" id="GO:0016787">
    <property type="term" value="F:hydrolase activity"/>
    <property type="evidence" value="ECO:0007669"/>
    <property type="project" value="UniProtKB-KW"/>
</dbReference>
<gene>
    <name evidence="6" type="ORF">ACFQ4B_28920</name>
</gene>
<dbReference type="PANTHER" id="PTHR43301:SF3">
    <property type="entry name" value="ARABINAN ENDO-1,5-ALPHA-L-ARABINOSIDASE A-RELATED"/>
    <property type="match status" value="1"/>
</dbReference>
<comment type="similarity">
    <text evidence="2 5">Belongs to the glycosyl hydrolase 43 family.</text>
</comment>
<keyword evidence="4 5" id="KW-0326">Glycosidase</keyword>
<proteinExistence type="inferred from homology"/>
<dbReference type="EMBL" id="JBHTLU010000042">
    <property type="protein sequence ID" value="MFD1224136.1"/>
    <property type="molecule type" value="Genomic_DNA"/>
</dbReference>
<dbReference type="InterPro" id="IPR006710">
    <property type="entry name" value="Glyco_hydro_43"/>
</dbReference>
<protein>
    <submittedName>
        <fullName evidence="6">Glycoside hydrolase family 43 protein</fullName>
    </submittedName>
</protein>
<evidence type="ECO:0000256" key="3">
    <source>
        <dbReference type="ARBA" id="ARBA00022801"/>
    </source>
</evidence>
<keyword evidence="3 5" id="KW-0378">Hydrolase</keyword>
<sequence>MKRLDDIHLRDPFILPVEQERKYYLYGTSGETAWSGKPQGFDVYISDDLVNWEGPYPAFRPEASFWSDRHYWAPEVHEWKGSYYMFASFKSEERCRATQILVSERPEGPYKPHGSGPVTPEDWECLDGTLYVDRSGDPWIVFCHEWVQVKDGELCAMRLSPDLTEAQGEVMTLFKASEAPWVKPVRDGDTYVTDGPFFYSSRTGELLLLWSSFGEQGYAIGVARSLNGDISGPWVHDPEPIYRKDGGHGMLFHGLLGGLMLTIHLPNKNPNERPHLFPVEDCGDTLKVGAAIV</sequence>
<comment type="pathway">
    <text evidence="1">Glycan metabolism; L-arabinan degradation.</text>
</comment>
<dbReference type="SUPFAM" id="SSF75005">
    <property type="entry name" value="Arabinanase/levansucrase/invertase"/>
    <property type="match status" value="1"/>
</dbReference>
<dbReference type="Proteomes" id="UP001597180">
    <property type="component" value="Unassembled WGS sequence"/>
</dbReference>
<dbReference type="InterPro" id="IPR050727">
    <property type="entry name" value="GH43_arabinanases"/>
</dbReference>
<keyword evidence="7" id="KW-1185">Reference proteome</keyword>
<dbReference type="CDD" id="cd08981">
    <property type="entry name" value="GH43_Bt1873-like"/>
    <property type="match status" value="1"/>
</dbReference>
<evidence type="ECO:0000256" key="4">
    <source>
        <dbReference type="ARBA" id="ARBA00023295"/>
    </source>
</evidence>
<dbReference type="Pfam" id="PF04616">
    <property type="entry name" value="Glyco_hydro_43"/>
    <property type="match status" value="1"/>
</dbReference>
<evidence type="ECO:0000313" key="6">
    <source>
        <dbReference type="EMBL" id="MFD1224136.1"/>
    </source>
</evidence>
<evidence type="ECO:0000313" key="7">
    <source>
        <dbReference type="Proteomes" id="UP001597180"/>
    </source>
</evidence>
<accession>A0ABW3UUU8</accession>
<evidence type="ECO:0000256" key="5">
    <source>
        <dbReference type="RuleBase" id="RU361187"/>
    </source>
</evidence>
<organism evidence="6 7">
    <name type="scientific">Paenibacillus vulneris</name>
    <dbReference type="NCBI Taxonomy" id="1133364"/>
    <lineage>
        <taxon>Bacteria</taxon>
        <taxon>Bacillati</taxon>
        <taxon>Bacillota</taxon>
        <taxon>Bacilli</taxon>
        <taxon>Bacillales</taxon>
        <taxon>Paenibacillaceae</taxon>
        <taxon>Paenibacillus</taxon>
    </lineage>
</organism>
<name>A0ABW3UUU8_9BACL</name>
<dbReference type="PANTHER" id="PTHR43301">
    <property type="entry name" value="ARABINAN ENDO-1,5-ALPHA-L-ARABINOSIDASE"/>
    <property type="match status" value="1"/>
</dbReference>
<dbReference type="Gene3D" id="2.115.10.20">
    <property type="entry name" value="Glycosyl hydrolase domain, family 43"/>
    <property type="match status" value="1"/>
</dbReference>